<comment type="subunit">
    <text evidence="7">Interacts with G-actin; ADP-actin form.</text>
</comment>
<evidence type="ECO:0000256" key="4">
    <source>
        <dbReference type="ARBA" id="ARBA00022737"/>
    </source>
</evidence>
<name>A0ABP1QHE1_9HEXA</name>
<dbReference type="PROSITE" id="PS51263">
    <property type="entry name" value="ADF_H"/>
    <property type="match status" value="2"/>
</dbReference>
<dbReference type="Gene3D" id="3.40.20.10">
    <property type="entry name" value="Severin"/>
    <property type="match status" value="2"/>
</dbReference>
<proteinExistence type="inferred from homology"/>
<feature type="domain" description="ADF-H" evidence="9">
    <location>
        <begin position="178"/>
        <end position="314"/>
    </location>
</feature>
<evidence type="ECO:0000313" key="10">
    <source>
        <dbReference type="EMBL" id="CAL8103080.1"/>
    </source>
</evidence>
<evidence type="ECO:0000256" key="1">
    <source>
        <dbReference type="ARBA" id="ARBA00004245"/>
    </source>
</evidence>
<evidence type="ECO:0000313" key="11">
    <source>
        <dbReference type="Proteomes" id="UP001642540"/>
    </source>
</evidence>
<dbReference type="InterPro" id="IPR028458">
    <property type="entry name" value="Twinfilin"/>
</dbReference>
<protein>
    <recommendedName>
        <fullName evidence="9">ADF-H domain-containing protein</fullName>
    </recommendedName>
</protein>
<evidence type="ECO:0000259" key="9">
    <source>
        <dbReference type="PROSITE" id="PS51263"/>
    </source>
</evidence>
<dbReference type="InterPro" id="IPR029006">
    <property type="entry name" value="ADF-H/Gelsolin-like_dom_sf"/>
</dbReference>
<keyword evidence="3" id="KW-0963">Cytoplasm</keyword>
<keyword evidence="4" id="KW-0677">Repeat</keyword>
<dbReference type="Proteomes" id="UP001642540">
    <property type="component" value="Unassembled WGS sequence"/>
</dbReference>
<evidence type="ECO:0000256" key="6">
    <source>
        <dbReference type="ARBA" id="ARBA00023212"/>
    </source>
</evidence>
<dbReference type="SMART" id="SM00102">
    <property type="entry name" value="ADF"/>
    <property type="match status" value="2"/>
</dbReference>
<dbReference type="InterPro" id="IPR002108">
    <property type="entry name" value="ADF-H"/>
</dbReference>
<reference evidence="10 11" key="1">
    <citation type="submission" date="2024-08" db="EMBL/GenBank/DDBJ databases">
        <authorList>
            <person name="Cucini C."/>
            <person name="Frati F."/>
        </authorList>
    </citation>
    <scope>NUCLEOTIDE SEQUENCE [LARGE SCALE GENOMIC DNA]</scope>
</reference>
<keyword evidence="6" id="KW-0206">Cytoskeleton</keyword>
<dbReference type="PANTHER" id="PTHR13759:SF1">
    <property type="entry name" value="TWINFILIN"/>
    <property type="match status" value="1"/>
</dbReference>
<feature type="domain" description="ADF-H" evidence="9">
    <location>
        <begin position="4"/>
        <end position="140"/>
    </location>
</feature>
<gene>
    <name evidence="10" type="ORF">ODALV1_LOCUS11343</name>
</gene>
<dbReference type="CDD" id="cd11284">
    <property type="entry name" value="ADF_Twf-C_like"/>
    <property type="match status" value="1"/>
</dbReference>
<keyword evidence="5" id="KW-0009">Actin-binding</keyword>
<feature type="region of interest" description="Disordered" evidence="8">
    <location>
        <begin position="319"/>
        <end position="351"/>
    </location>
</feature>
<dbReference type="EMBL" id="CAXLJM020000034">
    <property type="protein sequence ID" value="CAL8103080.1"/>
    <property type="molecule type" value="Genomic_DNA"/>
</dbReference>
<dbReference type="SUPFAM" id="SSF55753">
    <property type="entry name" value="Actin depolymerizing proteins"/>
    <property type="match status" value="2"/>
</dbReference>
<dbReference type="CDD" id="cd11285">
    <property type="entry name" value="ADF_Twf-N_like"/>
    <property type="match status" value="1"/>
</dbReference>
<sequence>MSHQTGIKANEELLSFFGRCRDRDVRVVKISIDNEELSLAEYSGPNSDAWEKDYESLIQPMLEESQPCYILFRLDSKDNAGYNWLLFTWSPDNSPVRQKMLYASTKATLKNEFGAAQIKEEVFATSLEESTWEGYLKIKRNRDAPVPLTMAEEELAEIKRTEVHSDIGIDTKHQTLQGVLFPLTKNAYAALEKFRNKQLNYVQLKIEIDDEVIELASTADTNVQDLPKRVPESHARYHLFNFPHTHEGDYLESLVFIYSMPGYNCSIKERMLYSSCKAPLIAALESQIGLVMEKRMEIDNATELTEDFLREEIHPTKSLNRPMFAKPKGPPNRGAKRLTKARDSSGLEEAA</sequence>
<evidence type="ECO:0000256" key="5">
    <source>
        <dbReference type="ARBA" id="ARBA00023203"/>
    </source>
</evidence>
<dbReference type="Pfam" id="PF00241">
    <property type="entry name" value="Cofilin_ADF"/>
    <property type="match status" value="2"/>
</dbReference>
<dbReference type="PANTHER" id="PTHR13759">
    <property type="entry name" value="TWINFILIN"/>
    <property type="match status" value="1"/>
</dbReference>
<comment type="caution">
    <text evidence="10">The sequence shown here is derived from an EMBL/GenBank/DDBJ whole genome shotgun (WGS) entry which is preliminary data.</text>
</comment>
<evidence type="ECO:0000256" key="8">
    <source>
        <dbReference type="SAM" id="MobiDB-lite"/>
    </source>
</evidence>
<comment type="subcellular location">
    <subcellularLocation>
        <location evidence="1">Cytoplasm</location>
        <location evidence="1">Cytoskeleton</location>
    </subcellularLocation>
</comment>
<evidence type="ECO:0000256" key="7">
    <source>
        <dbReference type="ARBA" id="ARBA00038532"/>
    </source>
</evidence>
<evidence type="ECO:0000256" key="3">
    <source>
        <dbReference type="ARBA" id="ARBA00022490"/>
    </source>
</evidence>
<keyword evidence="11" id="KW-1185">Reference proteome</keyword>
<accession>A0ABP1QHE1</accession>
<evidence type="ECO:0000256" key="2">
    <source>
        <dbReference type="ARBA" id="ARBA00009557"/>
    </source>
</evidence>
<organism evidence="10 11">
    <name type="scientific">Orchesella dallaii</name>
    <dbReference type="NCBI Taxonomy" id="48710"/>
    <lineage>
        <taxon>Eukaryota</taxon>
        <taxon>Metazoa</taxon>
        <taxon>Ecdysozoa</taxon>
        <taxon>Arthropoda</taxon>
        <taxon>Hexapoda</taxon>
        <taxon>Collembola</taxon>
        <taxon>Entomobryomorpha</taxon>
        <taxon>Entomobryoidea</taxon>
        <taxon>Orchesellidae</taxon>
        <taxon>Orchesellinae</taxon>
        <taxon>Orchesella</taxon>
    </lineage>
</organism>
<comment type="similarity">
    <text evidence="2">Belongs to the actin-binding proteins ADF family. Twinfilin subfamily.</text>
</comment>